<dbReference type="InterPro" id="IPR000210">
    <property type="entry name" value="BTB/POZ_dom"/>
</dbReference>
<dbReference type="PANTHER" id="PTHR22957:SF27">
    <property type="entry name" value="TBC1 DOMAIN FAMILY MEMBER 13"/>
    <property type="match status" value="1"/>
</dbReference>
<feature type="compositionally biased region" description="Basic and acidic residues" evidence="2">
    <location>
        <begin position="975"/>
        <end position="990"/>
    </location>
</feature>
<feature type="coiled-coil region" evidence="1">
    <location>
        <begin position="917"/>
        <end position="963"/>
    </location>
</feature>
<evidence type="ECO:0000313" key="6">
    <source>
        <dbReference type="Proteomes" id="UP001150062"/>
    </source>
</evidence>
<dbReference type="SUPFAM" id="SSF47923">
    <property type="entry name" value="Ypt/Rab-GAP domain of gyp1p"/>
    <property type="match status" value="2"/>
</dbReference>
<dbReference type="SMART" id="SM00164">
    <property type="entry name" value="TBC"/>
    <property type="match status" value="1"/>
</dbReference>
<dbReference type="Gene3D" id="3.30.710.10">
    <property type="entry name" value="Potassium Channel Kv1.1, Chain A"/>
    <property type="match status" value="1"/>
</dbReference>
<sequence length="1092" mass="129371">MEVHVGALSRNSPLQGTPKDCTTSVQPIFCWSNEHFISVGQTLTTLALVSPNNKLFTKQVEDVVDLYKRMQLKYKEVTVGYEELVLEVKCGEDFFVILTKKHQCWFVGKNKGFLEDQNYDAYFSTPQLINSLKDVKSVHTGFSHCHFLMENGDLYFCGQNYHFQFDPDKTQKTLIKKPTFIASKIKKVFKSFYGPVITINTDDEIIPYGKIQFFQLTPQLFEQFQADNVKQIVTNSKFIFVLQHDLDMYISVLSQKKQKVNDINFFLVPFSQNHQIKQIELQMHSIHILLYNGTFHTIPFHLIKSTDQFKQKYKINFLVHHFHSVNLNIYFYKSHTPLEMDFLDFFESEVLADMDIHGIKCHSNILKLRTNLEPEKIKEILEKKTEKGNILSFLKTLYTGIVYDMNNYYYICKELSLTPTPVPIKTDIQRIYTECEDEKDFTIILGDEHKIKVHKWFLAVRSNLFRFMFSEVEQDMTEMNESTGKTFREMQIIIQFLYTGEITFLESDNVLQIYDNLLDVVNFYQLNENIGFTHKLFNQRQKYKLSHDSKVTYSQNQGSGSRIPNDSNLRPIIWKILLGYLPVERTKWAGILSTKRDLYNSFKKKLISHIPPYIKFKKLNSYIQNQEFFQNEFQKEKKTGIVSESEKGKEQVQKGKEQVQREEEQGQKENEKGKEQEQEQEQEQKQEGNQKTLELGEMETIIMKDLCRTKYLHEFLKERQNKEYNIEEIKRSIFNLLLIYSKLNFPGYVQGMNDILTPLFFVFLTEGPEKDRKFAEHDAFFCFTSLMSEIQDFFCQDLDETSKGVNASIKKISKILLVINPEVSNHLTKIQINLSFFVMPWFSLLLSQAFEKKDLLPIWDLLFSDKNRFEFLLYFCCAMIIALEKQLLNSNFIEAMEILQSEKNQPIQELINISLKIRKKINKNKKQKQKKKEKEKEKEKIKLQKQSKKLEKLKNKSKDAFRMIGKKRLEETITNEKKGGYDQKGGDGKSTKPTTIINNEINDQNLPIKERKKIEKLKKKKEKERFKLKKKRKKYILKEKKLRLKKAKQFEKLENKKKLQKLKLRKKNKLKQEKLRLKKEKQYEKIEKKKKK</sequence>
<dbReference type="EMBL" id="JAOAOG010000035">
    <property type="protein sequence ID" value="KAJ6253127.1"/>
    <property type="molecule type" value="Genomic_DNA"/>
</dbReference>
<dbReference type="SUPFAM" id="SSF50985">
    <property type="entry name" value="RCC1/BLIP-II"/>
    <property type="match status" value="1"/>
</dbReference>
<dbReference type="InterPro" id="IPR035969">
    <property type="entry name" value="Rab-GAP_TBC_sf"/>
</dbReference>
<comment type="caution">
    <text evidence="5">The sequence shown here is derived from an EMBL/GenBank/DDBJ whole genome shotgun (WGS) entry which is preliminary data.</text>
</comment>
<name>A0ABQ8Z8A6_9EUKA</name>
<evidence type="ECO:0000259" key="4">
    <source>
        <dbReference type="PROSITE" id="PS50097"/>
    </source>
</evidence>
<organism evidence="5 6">
    <name type="scientific">Anaeramoeba flamelloides</name>
    <dbReference type="NCBI Taxonomy" id="1746091"/>
    <lineage>
        <taxon>Eukaryota</taxon>
        <taxon>Metamonada</taxon>
        <taxon>Anaeramoebidae</taxon>
        <taxon>Anaeramoeba</taxon>
    </lineage>
</organism>
<feature type="domain" description="BTB" evidence="4">
    <location>
        <begin position="439"/>
        <end position="506"/>
    </location>
</feature>
<evidence type="ECO:0000313" key="5">
    <source>
        <dbReference type="EMBL" id="KAJ6253127.1"/>
    </source>
</evidence>
<dbReference type="SMART" id="SM00225">
    <property type="entry name" value="BTB"/>
    <property type="match status" value="1"/>
</dbReference>
<feature type="region of interest" description="Disordered" evidence="2">
    <location>
        <begin position="641"/>
        <end position="692"/>
    </location>
</feature>
<dbReference type="PROSITE" id="PS50097">
    <property type="entry name" value="BTB"/>
    <property type="match status" value="1"/>
</dbReference>
<evidence type="ECO:0000256" key="2">
    <source>
        <dbReference type="SAM" id="MobiDB-lite"/>
    </source>
</evidence>
<accession>A0ABQ8Z8A6</accession>
<dbReference type="Gene3D" id="1.10.472.80">
    <property type="entry name" value="Ypt/Rab-GAP domain of gyp1p, domain 3"/>
    <property type="match status" value="1"/>
</dbReference>
<feature type="region of interest" description="Disordered" evidence="2">
    <location>
        <begin position="975"/>
        <end position="995"/>
    </location>
</feature>
<keyword evidence="6" id="KW-1185">Reference proteome</keyword>
<gene>
    <name evidence="5" type="ORF">M0813_13624</name>
</gene>
<dbReference type="CDD" id="cd18186">
    <property type="entry name" value="BTB_POZ_ZBTB_KLHL-like"/>
    <property type="match status" value="1"/>
</dbReference>
<proteinExistence type="predicted"/>
<feature type="coiled-coil region" evidence="1">
    <location>
        <begin position="1011"/>
        <end position="1092"/>
    </location>
</feature>
<dbReference type="Gene3D" id="1.10.8.270">
    <property type="entry name" value="putative rabgap domain of human tbc1 domain family member 14 like domains"/>
    <property type="match status" value="1"/>
</dbReference>
<dbReference type="InterPro" id="IPR000195">
    <property type="entry name" value="Rab-GAP-TBC_dom"/>
</dbReference>
<dbReference type="InterPro" id="IPR009091">
    <property type="entry name" value="RCC1/BLIP-II"/>
</dbReference>
<dbReference type="Proteomes" id="UP001150062">
    <property type="component" value="Unassembled WGS sequence"/>
</dbReference>
<evidence type="ECO:0000256" key="1">
    <source>
        <dbReference type="SAM" id="Coils"/>
    </source>
</evidence>
<feature type="domain" description="Rab-GAP TBC" evidence="3">
    <location>
        <begin position="564"/>
        <end position="866"/>
    </location>
</feature>
<protein>
    <submittedName>
        <fullName evidence="5">Tbc1 domain family member 13</fullName>
    </submittedName>
</protein>
<dbReference type="Pfam" id="PF00566">
    <property type="entry name" value="RabGAP-TBC"/>
    <property type="match status" value="1"/>
</dbReference>
<keyword evidence="1" id="KW-0175">Coiled coil</keyword>
<dbReference type="Gene3D" id="2.130.10.30">
    <property type="entry name" value="Regulator of chromosome condensation 1/beta-lactamase-inhibitor protein II"/>
    <property type="match status" value="1"/>
</dbReference>
<dbReference type="PANTHER" id="PTHR22957">
    <property type="entry name" value="TBC1 DOMAIN FAMILY MEMBER GTPASE-ACTIVATING PROTEIN"/>
    <property type="match status" value="1"/>
</dbReference>
<dbReference type="InterPro" id="IPR011333">
    <property type="entry name" value="SKP1/BTB/POZ_sf"/>
</dbReference>
<feature type="compositionally biased region" description="Basic and acidic residues" evidence="2">
    <location>
        <begin position="641"/>
        <end position="688"/>
    </location>
</feature>
<dbReference type="SUPFAM" id="SSF54695">
    <property type="entry name" value="POZ domain"/>
    <property type="match status" value="1"/>
</dbReference>
<dbReference type="Pfam" id="PF00651">
    <property type="entry name" value="BTB"/>
    <property type="match status" value="1"/>
</dbReference>
<dbReference type="PROSITE" id="PS50086">
    <property type="entry name" value="TBC_RABGAP"/>
    <property type="match status" value="1"/>
</dbReference>
<reference evidence="5" key="1">
    <citation type="submission" date="2022-08" db="EMBL/GenBank/DDBJ databases">
        <title>Novel sulfate-reducing endosymbionts in the free-living metamonad Anaeramoeba.</title>
        <authorList>
            <person name="Jerlstrom-Hultqvist J."/>
            <person name="Cepicka I."/>
            <person name="Gallot-Lavallee L."/>
            <person name="Salas-Leiva D."/>
            <person name="Curtis B.A."/>
            <person name="Zahonova K."/>
            <person name="Pipaliya S."/>
            <person name="Dacks J."/>
            <person name="Roger A.J."/>
        </authorList>
    </citation>
    <scope>NUCLEOTIDE SEQUENCE</scope>
    <source>
        <strain evidence="5">Schooner1</strain>
    </source>
</reference>
<evidence type="ECO:0000259" key="3">
    <source>
        <dbReference type="PROSITE" id="PS50086"/>
    </source>
</evidence>